<keyword evidence="2" id="KW-1185">Reference proteome</keyword>
<organism evidence="1 2">
    <name type="scientific">Alkalimarinus alittae</name>
    <dbReference type="NCBI Taxonomy" id="2961619"/>
    <lineage>
        <taxon>Bacteria</taxon>
        <taxon>Pseudomonadati</taxon>
        <taxon>Pseudomonadota</taxon>
        <taxon>Gammaproteobacteria</taxon>
        <taxon>Alteromonadales</taxon>
        <taxon>Alteromonadaceae</taxon>
        <taxon>Alkalimarinus</taxon>
    </lineage>
</organism>
<gene>
    <name evidence="1" type="ORF">NKI27_08765</name>
</gene>
<protein>
    <submittedName>
        <fullName evidence="1">Uncharacterized protein</fullName>
    </submittedName>
</protein>
<accession>A0ABY6N753</accession>
<sequence>MKPLVSELLFDGRWRQRYRIAEKCIVTVLLVSFSMGTQAKGNEDTSGFEGISVTGSNELPQVLYIIPWQPPAYQKRAQHPPKTELSGIIKPIEPAFHNEDYHFRKKLEVKVQALNGRK</sequence>
<evidence type="ECO:0000313" key="2">
    <source>
        <dbReference type="Proteomes" id="UP001163739"/>
    </source>
</evidence>
<evidence type="ECO:0000313" key="1">
    <source>
        <dbReference type="EMBL" id="UZE97807.1"/>
    </source>
</evidence>
<proteinExistence type="predicted"/>
<reference evidence="1" key="1">
    <citation type="submission" date="2022-06" db="EMBL/GenBank/DDBJ databases">
        <title>Alkalimarinus sp. nov., isolated from gut of a Alitta virens.</title>
        <authorList>
            <person name="Yang A.I."/>
            <person name="Shin N.-R."/>
        </authorList>
    </citation>
    <scope>NUCLEOTIDE SEQUENCE</scope>
    <source>
        <strain evidence="1">A2M4</strain>
    </source>
</reference>
<dbReference type="EMBL" id="CP100390">
    <property type="protein sequence ID" value="UZE97807.1"/>
    <property type="molecule type" value="Genomic_DNA"/>
</dbReference>
<name>A0ABY6N753_9ALTE</name>
<dbReference type="RefSeq" id="WP_265049284.1">
    <property type="nucleotide sequence ID" value="NZ_CP100390.1"/>
</dbReference>
<dbReference type="Proteomes" id="UP001163739">
    <property type="component" value="Chromosome"/>
</dbReference>